<reference evidence="2" key="1">
    <citation type="journal article" date="2019" name="Int. J. Syst. Evol. Microbiol.">
        <title>The Global Catalogue of Microorganisms (GCM) 10K type strain sequencing project: providing services to taxonomists for standard genome sequencing and annotation.</title>
        <authorList>
            <consortium name="The Broad Institute Genomics Platform"/>
            <consortium name="The Broad Institute Genome Sequencing Center for Infectious Disease"/>
            <person name="Wu L."/>
            <person name="Ma J."/>
        </authorList>
    </citation>
    <scope>NUCLEOTIDE SEQUENCE [LARGE SCALE GENOMIC DNA]</scope>
    <source>
        <strain evidence="2">CGMCC 1.15942</strain>
    </source>
</reference>
<evidence type="ECO:0000313" key="1">
    <source>
        <dbReference type="EMBL" id="GGD00951.1"/>
    </source>
</evidence>
<protein>
    <recommendedName>
        <fullName evidence="3">Transposase</fullName>
    </recommendedName>
</protein>
<organism evidence="1 2">
    <name type="scientific">Enterococcus wangshanyuanii</name>
    <dbReference type="NCBI Taxonomy" id="2005703"/>
    <lineage>
        <taxon>Bacteria</taxon>
        <taxon>Bacillati</taxon>
        <taxon>Bacillota</taxon>
        <taxon>Bacilli</taxon>
        <taxon>Lactobacillales</taxon>
        <taxon>Enterococcaceae</taxon>
        <taxon>Enterococcus</taxon>
    </lineage>
</organism>
<proteinExistence type="predicted"/>
<evidence type="ECO:0000313" key="2">
    <source>
        <dbReference type="Proteomes" id="UP000630615"/>
    </source>
</evidence>
<keyword evidence="2" id="KW-1185">Reference proteome</keyword>
<gene>
    <name evidence="1" type="ORF">GCM10011573_33180</name>
</gene>
<dbReference type="Proteomes" id="UP000630615">
    <property type="component" value="Unassembled WGS sequence"/>
</dbReference>
<name>A0ABQ1PPP3_9ENTE</name>
<sequence length="52" mass="6627">MKKCFEHATYTQEYVKNYRKREENSCEKVIHKMWIMWKSKWEYVFVSKNTMK</sequence>
<evidence type="ECO:0008006" key="3">
    <source>
        <dbReference type="Google" id="ProtNLM"/>
    </source>
</evidence>
<comment type="caution">
    <text evidence="1">The sequence shown here is derived from an EMBL/GenBank/DDBJ whole genome shotgun (WGS) entry which is preliminary data.</text>
</comment>
<dbReference type="EMBL" id="BMKI01000010">
    <property type="protein sequence ID" value="GGD00951.1"/>
    <property type="molecule type" value="Genomic_DNA"/>
</dbReference>
<accession>A0ABQ1PPP3</accession>